<evidence type="ECO:0000256" key="4">
    <source>
        <dbReference type="ARBA" id="ARBA00013014"/>
    </source>
</evidence>
<name>A0A6P2G987_9BURK</name>
<keyword evidence="6 11" id="KW-0566">Pantothenate biosynthesis</keyword>
<dbReference type="Pfam" id="PF08546">
    <property type="entry name" value="ApbA_C"/>
    <property type="match status" value="1"/>
</dbReference>
<comment type="function">
    <text evidence="1 11">Catalyzes the NADPH-dependent reduction of ketopantoate into pantoic acid.</text>
</comment>
<evidence type="ECO:0000313" key="15">
    <source>
        <dbReference type="EMBL" id="VVU50117.1"/>
    </source>
</evidence>
<evidence type="ECO:0000256" key="2">
    <source>
        <dbReference type="ARBA" id="ARBA00004994"/>
    </source>
</evidence>
<evidence type="ECO:0000313" key="17">
    <source>
        <dbReference type="Proteomes" id="UP000755577"/>
    </source>
</evidence>
<feature type="domain" description="Ketopantoate reductase N-terminal" evidence="12">
    <location>
        <begin position="4"/>
        <end position="151"/>
    </location>
</feature>
<dbReference type="EMBL" id="JAFCIQ010000001">
    <property type="protein sequence ID" value="MBM2765030.1"/>
    <property type="molecule type" value="Genomic_DNA"/>
</dbReference>
<dbReference type="RefSeq" id="WP_174926469.1">
    <property type="nucleotide sequence ID" value="NZ_CABVLY010000009.1"/>
</dbReference>
<dbReference type="GO" id="GO:0008677">
    <property type="term" value="F:2-dehydropantoate 2-reductase activity"/>
    <property type="evidence" value="ECO:0007669"/>
    <property type="project" value="UniProtKB-EC"/>
</dbReference>
<feature type="domain" description="Ketopantoate reductase C-terminal" evidence="13">
    <location>
        <begin position="179"/>
        <end position="302"/>
    </location>
</feature>
<dbReference type="NCBIfam" id="TIGR00745">
    <property type="entry name" value="apbA_panE"/>
    <property type="match status" value="1"/>
</dbReference>
<evidence type="ECO:0000256" key="7">
    <source>
        <dbReference type="ARBA" id="ARBA00022857"/>
    </source>
</evidence>
<organism evidence="15 16">
    <name type="scientific">Burkholderia anthina</name>
    <dbReference type="NCBI Taxonomy" id="179879"/>
    <lineage>
        <taxon>Bacteria</taxon>
        <taxon>Pseudomonadati</taxon>
        <taxon>Pseudomonadota</taxon>
        <taxon>Betaproteobacteria</taxon>
        <taxon>Burkholderiales</taxon>
        <taxon>Burkholderiaceae</taxon>
        <taxon>Burkholderia</taxon>
        <taxon>Burkholderia cepacia complex</taxon>
    </lineage>
</organism>
<dbReference type="InterPro" id="IPR051402">
    <property type="entry name" value="KPR-Related"/>
</dbReference>
<dbReference type="InterPro" id="IPR013328">
    <property type="entry name" value="6PGD_dom2"/>
</dbReference>
<dbReference type="SUPFAM" id="SSF48179">
    <property type="entry name" value="6-phosphogluconate dehydrogenase C-terminal domain-like"/>
    <property type="match status" value="1"/>
</dbReference>
<dbReference type="FunFam" id="1.10.1040.10:FF:000017">
    <property type="entry name" value="2-dehydropantoate 2-reductase"/>
    <property type="match status" value="1"/>
</dbReference>
<dbReference type="GeneID" id="56500869"/>
<dbReference type="InterPro" id="IPR003710">
    <property type="entry name" value="ApbA"/>
</dbReference>
<dbReference type="GO" id="GO:0015940">
    <property type="term" value="P:pantothenate biosynthetic process"/>
    <property type="evidence" value="ECO:0007669"/>
    <property type="project" value="UniProtKB-UniPathway"/>
</dbReference>
<dbReference type="PANTHER" id="PTHR21708">
    <property type="entry name" value="PROBABLE 2-DEHYDROPANTOATE 2-REDUCTASE"/>
    <property type="match status" value="1"/>
</dbReference>
<evidence type="ECO:0000313" key="14">
    <source>
        <dbReference type="EMBL" id="MBM2765030.1"/>
    </source>
</evidence>
<evidence type="ECO:0000256" key="1">
    <source>
        <dbReference type="ARBA" id="ARBA00002919"/>
    </source>
</evidence>
<evidence type="ECO:0000313" key="16">
    <source>
        <dbReference type="Proteomes" id="UP000494201"/>
    </source>
</evidence>
<dbReference type="Gene3D" id="3.40.50.720">
    <property type="entry name" value="NAD(P)-binding Rossmann-like Domain"/>
    <property type="match status" value="1"/>
</dbReference>
<keyword evidence="17" id="KW-1185">Reference proteome</keyword>
<dbReference type="FunFam" id="3.40.50.720:FF:000307">
    <property type="entry name" value="2-dehydropantoate 2-reductase"/>
    <property type="match status" value="1"/>
</dbReference>
<comment type="catalytic activity">
    <reaction evidence="10 11">
        <text>(R)-pantoate + NADP(+) = 2-dehydropantoate + NADPH + H(+)</text>
        <dbReference type="Rhea" id="RHEA:16233"/>
        <dbReference type="ChEBI" id="CHEBI:11561"/>
        <dbReference type="ChEBI" id="CHEBI:15378"/>
        <dbReference type="ChEBI" id="CHEBI:15980"/>
        <dbReference type="ChEBI" id="CHEBI:57783"/>
        <dbReference type="ChEBI" id="CHEBI:58349"/>
        <dbReference type="EC" id="1.1.1.169"/>
    </reaction>
</comment>
<reference evidence="14 17" key="2">
    <citation type="submission" date="2021-02" db="EMBL/GenBank/DDBJ databases">
        <title>Draft genome of the type strains Burkholderia anthina DSM16086.</title>
        <authorList>
            <person name="Hertel R."/>
            <person name="Meissner J."/>
            <person name="Poehlein A."/>
            <person name="Daniel R."/>
            <person name="Commichau F.M."/>
        </authorList>
    </citation>
    <scope>NUCLEOTIDE SEQUENCE [LARGE SCALE GENOMIC DNA]</scope>
    <source>
        <strain evidence="14 17">DSM 16086</strain>
    </source>
</reference>
<dbReference type="GO" id="GO:0005737">
    <property type="term" value="C:cytoplasm"/>
    <property type="evidence" value="ECO:0007669"/>
    <property type="project" value="TreeGrafter"/>
</dbReference>
<dbReference type="EC" id="1.1.1.169" evidence="4 11"/>
<accession>A0A6P2G987</accession>
<comment type="pathway">
    <text evidence="2 11">Cofactor biosynthesis; (R)-pantothenate biosynthesis; (R)-pantoate from 3-methyl-2-oxobutanoate: step 2/2.</text>
</comment>
<dbReference type="InterPro" id="IPR036291">
    <property type="entry name" value="NAD(P)-bd_dom_sf"/>
</dbReference>
<evidence type="ECO:0000256" key="3">
    <source>
        <dbReference type="ARBA" id="ARBA00007870"/>
    </source>
</evidence>
<dbReference type="PANTHER" id="PTHR21708:SF26">
    <property type="entry name" value="2-DEHYDROPANTOATE 2-REDUCTASE"/>
    <property type="match status" value="1"/>
</dbReference>
<comment type="similarity">
    <text evidence="3 11">Belongs to the ketopantoate reductase family.</text>
</comment>
<dbReference type="EMBL" id="CABVLY010000009">
    <property type="protein sequence ID" value="VVU50117.1"/>
    <property type="molecule type" value="Genomic_DNA"/>
</dbReference>
<evidence type="ECO:0000256" key="6">
    <source>
        <dbReference type="ARBA" id="ARBA00022655"/>
    </source>
</evidence>
<sequence>MRVLTVGAGAIGGYFGGRLLQAGHDVTFLVRPGRAKELTSGGLRIHSPHGDVFFSSPPIVLANDLTEKFDVILLSCKSYDLIDAIQSFTPAVGPQTLIIPLLNGMKHLEMLDEKFGRERVLGGLCTIHTTLNEEREVVQLQPIQSLTFGDRGNNQPELLRSVDRLIGSGNFNGSISETIEQDMWEKWIFITPLAAATCLMRASTDLILSAPGGRDFIATLIEECKSIATAYGHEPRDQFVEQRLSLLTADGSPLTSSMFRDIQAGFRVEADNLIGDLVTRAAAKAIPVPLLRVAYTHLKAYEAQH</sequence>
<dbReference type="UniPathway" id="UPA00028">
    <property type="reaction ID" value="UER00004"/>
</dbReference>
<evidence type="ECO:0000259" key="13">
    <source>
        <dbReference type="Pfam" id="PF08546"/>
    </source>
</evidence>
<evidence type="ECO:0000256" key="5">
    <source>
        <dbReference type="ARBA" id="ARBA00019465"/>
    </source>
</evidence>
<keyword evidence="7 11" id="KW-0521">NADP</keyword>
<dbReference type="Gene3D" id="1.10.1040.10">
    <property type="entry name" value="N-(1-d-carboxylethyl)-l-norvaline Dehydrogenase, domain 2"/>
    <property type="match status" value="1"/>
</dbReference>
<gene>
    <name evidence="14" type="primary">panE</name>
    <name evidence="15" type="ORF">BAN20980_02827</name>
    <name evidence="14" type="ORF">JQK92_01150</name>
</gene>
<dbReference type="InterPro" id="IPR013332">
    <property type="entry name" value="KPR_N"/>
</dbReference>
<evidence type="ECO:0000256" key="11">
    <source>
        <dbReference type="RuleBase" id="RU362068"/>
    </source>
</evidence>
<evidence type="ECO:0000256" key="9">
    <source>
        <dbReference type="ARBA" id="ARBA00032024"/>
    </source>
</evidence>
<dbReference type="SUPFAM" id="SSF51735">
    <property type="entry name" value="NAD(P)-binding Rossmann-fold domains"/>
    <property type="match status" value="1"/>
</dbReference>
<keyword evidence="8 11" id="KW-0560">Oxidoreductase</keyword>
<reference evidence="15 16" key="1">
    <citation type="submission" date="2019-09" db="EMBL/GenBank/DDBJ databases">
        <authorList>
            <person name="Depoorter E."/>
        </authorList>
    </citation>
    <scope>NUCLEOTIDE SEQUENCE [LARGE SCALE GENOMIC DNA]</scope>
    <source>
        <strain evidence="15">LMG 20980</strain>
    </source>
</reference>
<dbReference type="InterPro" id="IPR008927">
    <property type="entry name" value="6-PGluconate_DH-like_C_sf"/>
</dbReference>
<evidence type="ECO:0000256" key="10">
    <source>
        <dbReference type="ARBA" id="ARBA00048793"/>
    </source>
</evidence>
<protein>
    <recommendedName>
        <fullName evidence="5 11">2-dehydropantoate 2-reductase</fullName>
        <ecNumber evidence="4 11">1.1.1.169</ecNumber>
    </recommendedName>
    <alternativeName>
        <fullName evidence="9 11">Ketopantoate reductase</fullName>
    </alternativeName>
</protein>
<dbReference type="Proteomes" id="UP000755577">
    <property type="component" value="Unassembled WGS sequence"/>
</dbReference>
<proteinExistence type="inferred from homology"/>
<dbReference type="Proteomes" id="UP000494201">
    <property type="component" value="Unassembled WGS sequence"/>
</dbReference>
<dbReference type="Pfam" id="PF02558">
    <property type="entry name" value="ApbA"/>
    <property type="match status" value="1"/>
</dbReference>
<dbReference type="AlphaFoldDB" id="A0A6P2G987"/>
<dbReference type="NCBIfam" id="NF005094">
    <property type="entry name" value="PRK06522.2-5"/>
    <property type="match status" value="1"/>
</dbReference>
<dbReference type="InterPro" id="IPR013752">
    <property type="entry name" value="KPA_reductase"/>
</dbReference>
<evidence type="ECO:0000256" key="8">
    <source>
        <dbReference type="ARBA" id="ARBA00023002"/>
    </source>
</evidence>
<evidence type="ECO:0000259" key="12">
    <source>
        <dbReference type="Pfam" id="PF02558"/>
    </source>
</evidence>